<dbReference type="Gene3D" id="3.40.50.12580">
    <property type="match status" value="1"/>
</dbReference>
<protein>
    <submittedName>
        <fullName evidence="2">Methyltransferase domain-containing protein</fullName>
    </submittedName>
</protein>
<keyword evidence="2" id="KW-0808">Transferase</keyword>
<dbReference type="SUPFAM" id="SSF53335">
    <property type="entry name" value="S-adenosyl-L-methionine-dependent methyltransferases"/>
    <property type="match status" value="2"/>
</dbReference>
<dbReference type="GO" id="GO:0032259">
    <property type="term" value="P:methylation"/>
    <property type="evidence" value="ECO:0007669"/>
    <property type="project" value="UniProtKB-KW"/>
</dbReference>
<dbReference type="CDD" id="cd02440">
    <property type="entry name" value="AdoMet_MTases"/>
    <property type="match status" value="1"/>
</dbReference>
<dbReference type="PANTHER" id="PTHR43861:SF6">
    <property type="entry name" value="METHYLTRANSFERASE TYPE 11"/>
    <property type="match status" value="1"/>
</dbReference>
<gene>
    <name evidence="1" type="ORF">BECKH772A_GA0070896_1006914</name>
    <name evidence="2" type="ORF">BECKH772B_GA0070898_1006714</name>
    <name evidence="3" type="ORF">BECKH772C_GA0070978_1006214</name>
</gene>
<dbReference type="InterPro" id="IPR043148">
    <property type="entry name" value="TagF_C"/>
</dbReference>
<dbReference type="GO" id="GO:0000271">
    <property type="term" value="P:polysaccharide biosynthetic process"/>
    <property type="evidence" value="ECO:0007669"/>
    <property type="project" value="InterPro"/>
</dbReference>
<dbReference type="Gene3D" id="3.40.50.150">
    <property type="entry name" value="Vaccinia Virus protein VP39"/>
    <property type="match status" value="2"/>
</dbReference>
<proteinExistence type="predicted"/>
<evidence type="ECO:0000313" key="1">
    <source>
        <dbReference type="EMBL" id="VFJ94294.1"/>
    </source>
</evidence>
<reference evidence="2" key="1">
    <citation type="submission" date="2019-02" db="EMBL/GenBank/DDBJ databases">
        <authorList>
            <person name="Gruber-Vodicka R. H."/>
            <person name="Seah K. B. B."/>
        </authorList>
    </citation>
    <scope>NUCLEOTIDE SEQUENCE</scope>
    <source>
        <strain evidence="3">BECK_SA2B12</strain>
        <strain evidence="1">BECK_SA2B15</strain>
        <strain evidence="2">BECK_SA2B20</strain>
    </source>
</reference>
<evidence type="ECO:0000313" key="2">
    <source>
        <dbReference type="EMBL" id="VFJ94838.1"/>
    </source>
</evidence>
<dbReference type="GO" id="GO:0008168">
    <property type="term" value="F:methyltransferase activity"/>
    <property type="evidence" value="ECO:0007669"/>
    <property type="project" value="UniProtKB-KW"/>
</dbReference>
<dbReference type="GO" id="GO:0015774">
    <property type="term" value="P:polysaccharide transport"/>
    <property type="evidence" value="ECO:0007669"/>
    <property type="project" value="InterPro"/>
</dbReference>
<sequence length="815" mass="92735">MISVKASGRAKKLLKERVAFFLQRITRYLLKPDWDNFQPGYADRRIYVGCGKKRLGGYVHCDVRSLPGVEIVCQAWDLDRYVQGAQEVYSRHMLEHLQFAKVEEFLSAAYRSLKMGGSVKVIVPDMDYHINQWQAAVWRSKQLNNNRSNARHACAGFWGWQGEKPDDAPFWDTHKSGFNAASLRYFLGKAGFSKIVTNAQDGHLTATAIKFVGCGRQVVAHQDDARGDHQGRYLWAAREMGKRKRVLDLACGVGYGSAILREHGDVEYILGVDLDHQAIEHAREFFAAEGVEFRCGDIAKITETADAIISFETIEHLVAPKPFLRRSRELLDETDSMLLVSTPNQLSMPFIPERYPFHQRHYTPDEFRSLLAECGFKVLDICSQPDRFDERVENNEEGLFLLAKAVPQPFLPENDLLGVQKEIPCPRMKNKIDAITAYGKAPTAYGKAPYFEVAAQNLQTVSLERIRKDLGASFRLRDVFDVGLKQVDEAISYYMAKYKEDHHYLMATLKILNFRMKAAIKISKFINYLKIRNPDLIILWNGLRLNEQCVSQAAKKLNIPVLYMENGLLPNTTTLDPRGVNYLNSVPREKSFFESIQEQEDRAEFPELVPRAPLEGKKAGNEIELPSQYIFVPFQVEDDSQIVLFSPLVKKMDELVDITVECVEPNQSLALVFKEHPTSPIDYTQLRERYRGNDYVIFANGNSTQSLIDGARAVITINSTVGLEAALLGKPVITLGQAFYSIPGIAHHVENKSELKNILDCDLKSLVDDSLRSKFFHYLHSEYSVQGMWRKPTIEHWKSLEQKIVELYESASSQS</sequence>
<dbReference type="Pfam" id="PF05159">
    <property type="entry name" value="Capsule_synth"/>
    <property type="match status" value="1"/>
</dbReference>
<dbReference type="CDD" id="cd16438">
    <property type="entry name" value="beta_Kdo_transferase_KpsS_like"/>
    <property type="match status" value="1"/>
</dbReference>
<dbReference type="EMBL" id="CAADFG010000069">
    <property type="protein sequence ID" value="VFJ94294.1"/>
    <property type="molecule type" value="Genomic_DNA"/>
</dbReference>
<dbReference type="InterPro" id="IPR029063">
    <property type="entry name" value="SAM-dependent_MTases_sf"/>
</dbReference>
<dbReference type="EMBL" id="CAADFI010000067">
    <property type="protein sequence ID" value="VFJ94838.1"/>
    <property type="molecule type" value="Genomic_DNA"/>
</dbReference>
<name>A0A450UQK8_9GAMM</name>
<dbReference type="AlphaFoldDB" id="A0A450UQK8"/>
<organism evidence="2">
    <name type="scientific">Candidatus Kentrum eta</name>
    <dbReference type="NCBI Taxonomy" id="2126337"/>
    <lineage>
        <taxon>Bacteria</taxon>
        <taxon>Pseudomonadati</taxon>
        <taxon>Pseudomonadota</taxon>
        <taxon>Gammaproteobacteria</taxon>
        <taxon>Candidatus Kentrum</taxon>
    </lineage>
</organism>
<dbReference type="Pfam" id="PF13489">
    <property type="entry name" value="Methyltransf_23"/>
    <property type="match status" value="1"/>
</dbReference>
<dbReference type="InterPro" id="IPR007833">
    <property type="entry name" value="Capsule_polysaccharide_synth"/>
</dbReference>
<dbReference type="PANTHER" id="PTHR43861">
    <property type="entry name" value="TRANS-ACONITATE 2-METHYLTRANSFERASE-RELATED"/>
    <property type="match status" value="1"/>
</dbReference>
<accession>A0A450UQK8</accession>
<dbReference type="SUPFAM" id="SSF53756">
    <property type="entry name" value="UDP-Glycosyltransferase/glycogen phosphorylase"/>
    <property type="match status" value="1"/>
</dbReference>
<keyword evidence="2" id="KW-0489">Methyltransferase</keyword>
<dbReference type="EMBL" id="CAADFJ010000062">
    <property type="protein sequence ID" value="VFK01303.1"/>
    <property type="molecule type" value="Genomic_DNA"/>
</dbReference>
<evidence type="ECO:0000313" key="3">
    <source>
        <dbReference type="EMBL" id="VFK01303.1"/>
    </source>
</evidence>